<dbReference type="Proteomes" id="UP000823749">
    <property type="component" value="Chromosome 7"/>
</dbReference>
<feature type="domain" description="Transposase MuDR plant" evidence="2">
    <location>
        <begin position="40"/>
        <end position="100"/>
    </location>
</feature>
<dbReference type="Pfam" id="PF03108">
    <property type="entry name" value="DBD_Tnp_Mut"/>
    <property type="match status" value="1"/>
</dbReference>
<evidence type="ECO:0000259" key="2">
    <source>
        <dbReference type="Pfam" id="PF03108"/>
    </source>
</evidence>
<sequence length="188" mass="21524">MFEKPSTMMTQDTWTNLVDPSPPMPTSSHVGWDGRSELFEGQIFFSKLEVKNTVKKYSMDRNYVAKTEQSTTRLLVYKCGNQNPCSWRLRAIRKPDQDVWKITRYAGPHSCLAFNVTTDHQILDARYIANMIMSTVEADPTTNRRTGKSFEGKGELANHIGHFGASGAFLMKRMSLKRMMMSLKRTTK</sequence>
<feature type="compositionally biased region" description="Polar residues" evidence="1">
    <location>
        <begin position="7"/>
        <end position="18"/>
    </location>
</feature>
<keyword evidence="4" id="KW-1185">Reference proteome</keyword>
<evidence type="ECO:0000313" key="3">
    <source>
        <dbReference type="EMBL" id="KAG5541245.1"/>
    </source>
</evidence>
<feature type="region of interest" description="Disordered" evidence="1">
    <location>
        <begin position="1"/>
        <end position="20"/>
    </location>
</feature>
<accession>A0AAV6JPJ7</accession>
<dbReference type="InterPro" id="IPR004332">
    <property type="entry name" value="Transposase_MuDR"/>
</dbReference>
<comment type="caution">
    <text evidence="3">The sequence shown here is derived from an EMBL/GenBank/DDBJ whole genome shotgun (WGS) entry which is preliminary data.</text>
</comment>
<organism evidence="3 4">
    <name type="scientific">Rhododendron griersonianum</name>
    <dbReference type="NCBI Taxonomy" id="479676"/>
    <lineage>
        <taxon>Eukaryota</taxon>
        <taxon>Viridiplantae</taxon>
        <taxon>Streptophyta</taxon>
        <taxon>Embryophyta</taxon>
        <taxon>Tracheophyta</taxon>
        <taxon>Spermatophyta</taxon>
        <taxon>Magnoliopsida</taxon>
        <taxon>eudicotyledons</taxon>
        <taxon>Gunneridae</taxon>
        <taxon>Pentapetalae</taxon>
        <taxon>asterids</taxon>
        <taxon>Ericales</taxon>
        <taxon>Ericaceae</taxon>
        <taxon>Ericoideae</taxon>
        <taxon>Rhodoreae</taxon>
        <taxon>Rhododendron</taxon>
    </lineage>
</organism>
<gene>
    <name evidence="3" type="ORF">RHGRI_021176</name>
</gene>
<protein>
    <recommendedName>
        <fullName evidence="2">Transposase MuDR plant domain-containing protein</fullName>
    </recommendedName>
</protein>
<proteinExistence type="predicted"/>
<dbReference type="EMBL" id="JACTNZ010000007">
    <property type="protein sequence ID" value="KAG5541245.1"/>
    <property type="molecule type" value="Genomic_DNA"/>
</dbReference>
<evidence type="ECO:0000256" key="1">
    <source>
        <dbReference type="SAM" id="MobiDB-lite"/>
    </source>
</evidence>
<reference evidence="3" key="1">
    <citation type="submission" date="2020-08" db="EMBL/GenBank/DDBJ databases">
        <title>Plant Genome Project.</title>
        <authorList>
            <person name="Zhang R.-G."/>
        </authorList>
    </citation>
    <scope>NUCLEOTIDE SEQUENCE</scope>
    <source>
        <strain evidence="3">WSP0</strain>
        <tissue evidence="3">Leaf</tissue>
    </source>
</reference>
<name>A0AAV6JPJ7_9ERIC</name>
<dbReference type="AlphaFoldDB" id="A0AAV6JPJ7"/>
<evidence type="ECO:0000313" key="4">
    <source>
        <dbReference type="Proteomes" id="UP000823749"/>
    </source>
</evidence>